<evidence type="ECO:0000313" key="3">
    <source>
        <dbReference type="Proteomes" id="UP000559256"/>
    </source>
</evidence>
<dbReference type="Pfam" id="PF01370">
    <property type="entry name" value="Epimerase"/>
    <property type="match status" value="1"/>
</dbReference>
<dbReference type="SUPFAM" id="SSF51735">
    <property type="entry name" value="NAD(P)-binding Rossmann-fold domains"/>
    <property type="match status" value="1"/>
</dbReference>
<evidence type="ECO:0000259" key="1">
    <source>
        <dbReference type="Pfam" id="PF01370"/>
    </source>
</evidence>
<dbReference type="OrthoDB" id="10262413at2759"/>
<protein>
    <recommendedName>
        <fullName evidence="1">NAD-dependent epimerase/dehydratase domain-containing protein</fullName>
    </recommendedName>
</protein>
<gene>
    <name evidence="2" type="ORF">D9758_003901</name>
</gene>
<evidence type="ECO:0000313" key="2">
    <source>
        <dbReference type="EMBL" id="KAF5366972.1"/>
    </source>
</evidence>
<dbReference type="InterPro" id="IPR001509">
    <property type="entry name" value="Epimerase_deHydtase"/>
</dbReference>
<accession>A0A8H5GL68</accession>
<proteinExistence type="predicted"/>
<dbReference type="PANTHER" id="PTHR48079">
    <property type="entry name" value="PROTEIN YEEZ"/>
    <property type="match status" value="1"/>
</dbReference>
<dbReference type="InterPro" id="IPR036291">
    <property type="entry name" value="NAD(P)-bd_dom_sf"/>
</dbReference>
<dbReference type="EMBL" id="JAACJM010000020">
    <property type="protein sequence ID" value="KAF5366972.1"/>
    <property type="molecule type" value="Genomic_DNA"/>
</dbReference>
<organism evidence="2 3">
    <name type="scientific">Tetrapyrgos nigripes</name>
    <dbReference type="NCBI Taxonomy" id="182062"/>
    <lineage>
        <taxon>Eukaryota</taxon>
        <taxon>Fungi</taxon>
        <taxon>Dikarya</taxon>
        <taxon>Basidiomycota</taxon>
        <taxon>Agaricomycotina</taxon>
        <taxon>Agaricomycetes</taxon>
        <taxon>Agaricomycetidae</taxon>
        <taxon>Agaricales</taxon>
        <taxon>Marasmiineae</taxon>
        <taxon>Marasmiaceae</taxon>
        <taxon>Tetrapyrgos</taxon>
    </lineage>
</organism>
<dbReference type="GO" id="GO:0005737">
    <property type="term" value="C:cytoplasm"/>
    <property type="evidence" value="ECO:0007669"/>
    <property type="project" value="TreeGrafter"/>
</dbReference>
<dbReference type="GO" id="GO:0004029">
    <property type="term" value="F:aldehyde dehydrogenase (NAD+) activity"/>
    <property type="evidence" value="ECO:0007669"/>
    <property type="project" value="TreeGrafter"/>
</dbReference>
<dbReference type="InterPro" id="IPR051783">
    <property type="entry name" value="NAD(P)-dependent_oxidoreduct"/>
</dbReference>
<dbReference type="PANTHER" id="PTHR48079:SF6">
    <property type="entry name" value="NAD(P)-BINDING DOMAIN-CONTAINING PROTEIN-RELATED"/>
    <property type="match status" value="1"/>
</dbReference>
<comment type="caution">
    <text evidence="2">The sequence shown here is derived from an EMBL/GenBank/DDBJ whole genome shotgun (WGS) entry which is preliminary data.</text>
</comment>
<sequence length="359" mass="39306">MSDLQQKILITGASGYIGGTFLKHLLTEVLPKHPAEVFALVRTPEQGESVKAAGAVPITGQLDDLDGLRAAIVDHSITIVVHFADAFHVAPSKAMIEALADVKAQTKQEVHFIHTSGAKLFSEHAGITDFSTPISDVGPPNLYDIQRSQQPKHPGMKLAVEHNTTVLELGDSLGVRSYVVVPPMTYGPGEGFGNKISIQFVEIVKIGRALGQLYQVHQPSSTWPLCHLEDLTSCYLILLCAILSSQTPPHGRKQGYYFAENGNYSWEKMSIAIAKRMAGKGVLKDASLKPPTEEDYKKIADIMMQPVDMVYISVAGSCSIRGDNARLLGWKPKYGVDHLMSKIDDEVDFVLQELERKSM</sequence>
<dbReference type="AlphaFoldDB" id="A0A8H5GL68"/>
<keyword evidence="3" id="KW-1185">Reference proteome</keyword>
<reference evidence="2 3" key="1">
    <citation type="journal article" date="2020" name="ISME J.">
        <title>Uncovering the hidden diversity of litter-decomposition mechanisms in mushroom-forming fungi.</title>
        <authorList>
            <person name="Floudas D."/>
            <person name="Bentzer J."/>
            <person name="Ahren D."/>
            <person name="Johansson T."/>
            <person name="Persson P."/>
            <person name="Tunlid A."/>
        </authorList>
    </citation>
    <scope>NUCLEOTIDE SEQUENCE [LARGE SCALE GENOMIC DNA]</scope>
    <source>
        <strain evidence="2 3">CBS 291.85</strain>
    </source>
</reference>
<dbReference type="Proteomes" id="UP000559256">
    <property type="component" value="Unassembled WGS sequence"/>
</dbReference>
<dbReference type="Gene3D" id="3.40.50.720">
    <property type="entry name" value="NAD(P)-binding Rossmann-like Domain"/>
    <property type="match status" value="1"/>
</dbReference>
<name>A0A8H5GL68_9AGAR</name>
<feature type="domain" description="NAD-dependent epimerase/dehydratase" evidence="1">
    <location>
        <begin position="8"/>
        <end position="241"/>
    </location>
</feature>